<dbReference type="Proteomes" id="UP000198211">
    <property type="component" value="Unassembled WGS sequence"/>
</dbReference>
<keyword evidence="2" id="KW-1185">Reference proteome</keyword>
<evidence type="ECO:0000313" key="2">
    <source>
        <dbReference type="Proteomes" id="UP000198211"/>
    </source>
</evidence>
<evidence type="ECO:0000313" key="1">
    <source>
        <dbReference type="EMBL" id="OWY98580.1"/>
    </source>
</evidence>
<dbReference type="EMBL" id="NBNE01009266">
    <property type="protein sequence ID" value="OWY98580.1"/>
    <property type="molecule type" value="Genomic_DNA"/>
</dbReference>
<reference evidence="2" key="1">
    <citation type="submission" date="2017-03" db="EMBL/GenBank/DDBJ databases">
        <title>Phytopthora megakarya and P. palmivora, two closely related causual agents of cacao black pod achieved similar genome size and gene model numbers by different mechanisms.</title>
        <authorList>
            <person name="Ali S."/>
            <person name="Shao J."/>
            <person name="Larry D.J."/>
            <person name="Kronmiller B."/>
            <person name="Shen D."/>
            <person name="Strem M.D."/>
            <person name="Melnick R.L."/>
            <person name="Guiltinan M.J."/>
            <person name="Tyler B.M."/>
            <person name="Meinhardt L.W."/>
            <person name="Bailey B.A."/>
        </authorList>
    </citation>
    <scope>NUCLEOTIDE SEQUENCE [LARGE SCALE GENOMIC DNA]</scope>
    <source>
        <strain evidence="2">zdho120</strain>
    </source>
</reference>
<name>A0A225UZJ9_9STRA</name>
<feature type="non-terminal residue" evidence="1">
    <location>
        <position position="140"/>
    </location>
</feature>
<gene>
    <name evidence="1" type="ORF">PHMEG_00030619</name>
</gene>
<proteinExistence type="predicted"/>
<dbReference type="InterPro" id="IPR012337">
    <property type="entry name" value="RNaseH-like_sf"/>
</dbReference>
<dbReference type="AlphaFoldDB" id="A0A225UZJ9"/>
<dbReference type="PANTHER" id="PTHR40866">
    <property type="entry name" value="BED-TYPE DOMAIN-CONTAINING PROTEIN"/>
    <property type="match status" value="1"/>
</dbReference>
<accession>A0A225UZJ9</accession>
<organism evidence="1 2">
    <name type="scientific">Phytophthora megakarya</name>
    <dbReference type="NCBI Taxonomy" id="4795"/>
    <lineage>
        <taxon>Eukaryota</taxon>
        <taxon>Sar</taxon>
        <taxon>Stramenopiles</taxon>
        <taxon>Oomycota</taxon>
        <taxon>Peronosporomycetes</taxon>
        <taxon>Peronosporales</taxon>
        <taxon>Peronosporaceae</taxon>
        <taxon>Phytophthora</taxon>
    </lineage>
</organism>
<evidence type="ECO:0008006" key="3">
    <source>
        <dbReference type="Google" id="ProtNLM"/>
    </source>
</evidence>
<dbReference type="OrthoDB" id="120754at2759"/>
<dbReference type="PANTHER" id="PTHR40866:SF1">
    <property type="entry name" value="BED-TYPE DOMAIN-CONTAINING PROTEIN"/>
    <property type="match status" value="1"/>
</dbReference>
<protein>
    <recommendedName>
        <fullName evidence="3">HAT C-terminal dimerisation domain-containing protein</fullName>
    </recommendedName>
</protein>
<sequence length="140" mass="15477">MLAQYLRIRDAAKNVEDVFDLIPKAAMHRRISAFLADLKVFSNVTVQLQAEGSSLADIRALFDSVISRSPAQRAASTEEHRNDSGVDAVLAAAAAPPTSNRVERLFSQVKLVLTPQRSSLLPVNVELLLFLITNRSYWDV</sequence>
<comment type="caution">
    <text evidence="1">The sequence shown here is derived from an EMBL/GenBank/DDBJ whole genome shotgun (WGS) entry which is preliminary data.</text>
</comment>
<dbReference type="SUPFAM" id="SSF53098">
    <property type="entry name" value="Ribonuclease H-like"/>
    <property type="match status" value="1"/>
</dbReference>